<keyword evidence="4" id="KW-1185">Reference proteome</keyword>
<evidence type="ECO:0000256" key="2">
    <source>
        <dbReference type="SAM" id="Phobius"/>
    </source>
</evidence>
<evidence type="ECO:0000313" key="3">
    <source>
        <dbReference type="EMBL" id="MDM7883618.1"/>
    </source>
</evidence>
<feature type="transmembrane region" description="Helical" evidence="2">
    <location>
        <begin position="65"/>
        <end position="92"/>
    </location>
</feature>
<protein>
    <submittedName>
        <fullName evidence="3">Uncharacterized protein</fullName>
    </submittedName>
</protein>
<evidence type="ECO:0000256" key="1">
    <source>
        <dbReference type="SAM" id="MobiDB-lite"/>
    </source>
</evidence>
<gene>
    <name evidence="3" type="ORF">QUG92_00710</name>
</gene>
<reference evidence="3 4" key="1">
    <citation type="submission" date="2023-06" db="EMBL/GenBank/DDBJ databases">
        <authorList>
            <person name="Feng G."/>
            <person name="Li J."/>
            <person name="Zhu H."/>
        </authorList>
    </citation>
    <scope>NUCLEOTIDE SEQUENCE [LARGE SCALE GENOMIC DNA]</scope>
    <source>
        <strain evidence="3 4">RHCKG23</strain>
    </source>
</reference>
<name>A0ABT7T212_9MICO</name>
<keyword evidence="2" id="KW-0812">Transmembrane</keyword>
<proteinExistence type="predicted"/>
<evidence type="ECO:0000313" key="4">
    <source>
        <dbReference type="Proteomes" id="UP001237823"/>
    </source>
</evidence>
<dbReference type="Proteomes" id="UP001237823">
    <property type="component" value="Unassembled WGS sequence"/>
</dbReference>
<organism evidence="3 4">
    <name type="scientific">Curtobacterium citri</name>
    <dbReference type="NCBI Taxonomy" id="3055139"/>
    <lineage>
        <taxon>Bacteria</taxon>
        <taxon>Bacillati</taxon>
        <taxon>Actinomycetota</taxon>
        <taxon>Actinomycetes</taxon>
        <taxon>Micrococcales</taxon>
        <taxon>Microbacteriaceae</taxon>
        <taxon>Curtobacterium</taxon>
    </lineage>
</organism>
<comment type="caution">
    <text evidence="3">The sequence shown here is derived from an EMBL/GenBank/DDBJ whole genome shotgun (WGS) entry which is preliminary data.</text>
</comment>
<sequence length="99" mass="10263">MTNLADWEAEGARARPSTPTDHVRAPLALRAATWIGTALLVVAGIVLISTTMVTQQAEESAAHELLRVLVLVVVGSAIAVVGAVTLVLRLVASALRPSS</sequence>
<dbReference type="EMBL" id="JAUCML010000001">
    <property type="protein sequence ID" value="MDM7883618.1"/>
    <property type="molecule type" value="Genomic_DNA"/>
</dbReference>
<accession>A0ABT7T212</accession>
<feature type="transmembrane region" description="Helical" evidence="2">
    <location>
        <begin position="31"/>
        <end position="53"/>
    </location>
</feature>
<keyword evidence="2" id="KW-1133">Transmembrane helix</keyword>
<keyword evidence="2" id="KW-0472">Membrane</keyword>
<feature type="region of interest" description="Disordered" evidence="1">
    <location>
        <begin position="1"/>
        <end position="20"/>
    </location>
</feature>
<dbReference type="RefSeq" id="WP_289457218.1">
    <property type="nucleotide sequence ID" value="NZ_JAUCML010000001.1"/>
</dbReference>